<dbReference type="STRING" id="824.CGRAC_1138"/>
<name>C8PGD1_9BACT</name>
<evidence type="ECO:0000313" key="2">
    <source>
        <dbReference type="Proteomes" id="UP000005709"/>
    </source>
</evidence>
<dbReference type="AlphaFoldDB" id="C8PGD1"/>
<keyword evidence="2" id="KW-1185">Reference proteome</keyword>
<dbReference type="EMBL" id="ACYG01000019">
    <property type="protein sequence ID" value="EEV18169.1"/>
    <property type="molecule type" value="Genomic_DNA"/>
</dbReference>
<reference evidence="1 2" key="1">
    <citation type="submission" date="2009-07" db="EMBL/GenBank/DDBJ databases">
        <authorList>
            <person name="Madupu R."/>
            <person name="Sebastian Y."/>
            <person name="Durkin A.S."/>
            <person name="Torralba M."/>
            <person name="Methe B."/>
            <person name="Sutton G.G."/>
            <person name="Strausberg R.L."/>
            <person name="Nelson K.E."/>
        </authorList>
    </citation>
    <scope>NUCLEOTIDE SEQUENCE [LARGE SCALE GENOMIC DNA]</scope>
    <source>
        <strain evidence="1 2">RM3268</strain>
    </source>
</reference>
<dbReference type="RefSeq" id="WP_005870499.1">
    <property type="nucleotide sequence ID" value="NZ_ACYG01000019.1"/>
</dbReference>
<comment type="caution">
    <text evidence="1">The sequence shown here is derived from an EMBL/GenBank/DDBJ whole genome shotgun (WGS) entry which is preliminary data.</text>
</comment>
<gene>
    <name evidence="1" type="ORF">CAMGR0001_0924</name>
</gene>
<proteinExistence type="predicted"/>
<evidence type="ECO:0000313" key="1">
    <source>
        <dbReference type="EMBL" id="EEV18169.1"/>
    </source>
</evidence>
<protein>
    <submittedName>
        <fullName evidence="1">Uncharacterized protein</fullName>
    </submittedName>
</protein>
<accession>C8PGD1</accession>
<organism evidence="1 2">
    <name type="scientific">Campylobacter gracilis RM3268</name>
    <dbReference type="NCBI Taxonomy" id="553220"/>
    <lineage>
        <taxon>Bacteria</taxon>
        <taxon>Pseudomonadati</taxon>
        <taxon>Campylobacterota</taxon>
        <taxon>Epsilonproteobacteria</taxon>
        <taxon>Campylobacterales</taxon>
        <taxon>Campylobacteraceae</taxon>
        <taxon>Campylobacter</taxon>
    </lineage>
</organism>
<dbReference type="Proteomes" id="UP000005709">
    <property type="component" value="Unassembled WGS sequence"/>
</dbReference>
<sequence>MRAFDLNFARAARIFDLNFMWTWRKPARPRDKILNGERVLRGDEILSGSGILSDRALNVGEILSGGGILRDCEISSGSGILNLTSRGGIRRGFCRRVLRELRAEASPLRLRRKFQSASGSQTDYKFKRAVVLQTGRKFKKAASLRTACKFKASMQKFHRGSCAVVELLRQKLRSETMPHNCLKFQSLPSVLARSKFGGAMSEMGAGSSSVPLKFQISVATLLQLKFGSAPNAIPRLKFQSAVVAVAALARSKFRGLLRAAQRRKIRAQGQGG</sequence>